<proteinExistence type="predicted"/>
<dbReference type="AlphaFoldDB" id="A0AAN7ABN5"/>
<organism evidence="1 2">
    <name type="scientific">Triangularia setosa</name>
    <dbReference type="NCBI Taxonomy" id="2587417"/>
    <lineage>
        <taxon>Eukaryota</taxon>
        <taxon>Fungi</taxon>
        <taxon>Dikarya</taxon>
        <taxon>Ascomycota</taxon>
        <taxon>Pezizomycotina</taxon>
        <taxon>Sordariomycetes</taxon>
        <taxon>Sordariomycetidae</taxon>
        <taxon>Sordariales</taxon>
        <taxon>Podosporaceae</taxon>
        <taxon>Triangularia</taxon>
    </lineage>
</organism>
<evidence type="ECO:0000313" key="2">
    <source>
        <dbReference type="Proteomes" id="UP001302321"/>
    </source>
</evidence>
<reference evidence="1" key="2">
    <citation type="submission" date="2023-05" db="EMBL/GenBank/DDBJ databases">
        <authorList>
            <consortium name="Lawrence Berkeley National Laboratory"/>
            <person name="Steindorff A."/>
            <person name="Hensen N."/>
            <person name="Bonometti L."/>
            <person name="Westerberg I."/>
            <person name="Brannstrom I.O."/>
            <person name="Guillou S."/>
            <person name="Cros-Aarteil S."/>
            <person name="Calhoun S."/>
            <person name="Haridas S."/>
            <person name="Kuo A."/>
            <person name="Mondo S."/>
            <person name="Pangilinan J."/>
            <person name="Riley R."/>
            <person name="Labutti K."/>
            <person name="Andreopoulos B."/>
            <person name="Lipzen A."/>
            <person name="Chen C."/>
            <person name="Yanf M."/>
            <person name="Daum C."/>
            <person name="Ng V."/>
            <person name="Clum A."/>
            <person name="Ohm R."/>
            <person name="Martin F."/>
            <person name="Silar P."/>
            <person name="Natvig D."/>
            <person name="Lalanne C."/>
            <person name="Gautier V."/>
            <person name="Ament-Velasquez S.L."/>
            <person name="Kruys A."/>
            <person name="Hutchinson M.I."/>
            <person name="Powell A.J."/>
            <person name="Barry K."/>
            <person name="Miller A.N."/>
            <person name="Grigoriev I.V."/>
            <person name="Debuchy R."/>
            <person name="Gladieux P."/>
            <person name="Thoren M.H."/>
            <person name="Johannesson H."/>
        </authorList>
    </citation>
    <scope>NUCLEOTIDE SEQUENCE</scope>
    <source>
        <strain evidence="1">CBS 892.96</strain>
    </source>
</reference>
<accession>A0AAN7ABN5</accession>
<dbReference type="EMBL" id="MU866088">
    <property type="protein sequence ID" value="KAK4181298.1"/>
    <property type="molecule type" value="Genomic_DNA"/>
</dbReference>
<dbReference type="Proteomes" id="UP001302321">
    <property type="component" value="Unassembled WGS sequence"/>
</dbReference>
<comment type="caution">
    <text evidence="1">The sequence shown here is derived from an EMBL/GenBank/DDBJ whole genome shotgun (WGS) entry which is preliminary data.</text>
</comment>
<protein>
    <submittedName>
        <fullName evidence="1">Uncharacterized protein</fullName>
    </submittedName>
</protein>
<name>A0AAN7ABN5_9PEZI</name>
<keyword evidence="2" id="KW-1185">Reference proteome</keyword>
<sequence>MTFNFLALPQEIWLEIYTQLLLLHPIRYMADMAPGKPAPRPPHGYIPKALLQANRQVHEEGRLVPFHENEFVFVRYYKSGGGPALEFADAMLKLLFSRTIPGCRDGALFQLLPMRYVRMDVFQDHIITGDGRVKPDLTEYVQMEYRQMGHREMGWERLCSLLPAVRGLCLNMVAHPSLYSRPMGYSLDPDPESDAEETIVLARYERDLEEWRWKWVDCGLRKMEGLGDLGVEVKNTRKFRKNGVTEWVKRLDKRLNQGRGDAQRVRVVCVKRVDESQEKEDESDRMRYLQAV</sequence>
<reference evidence="1" key="1">
    <citation type="journal article" date="2023" name="Mol. Phylogenet. Evol.">
        <title>Genome-scale phylogeny and comparative genomics of the fungal order Sordariales.</title>
        <authorList>
            <person name="Hensen N."/>
            <person name="Bonometti L."/>
            <person name="Westerberg I."/>
            <person name="Brannstrom I.O."/>
            <person name="Guillou S."/>
            <person name="Cros-Aarteil S."/>
            <person name="Calhoun S."/>
            <person name="Haridas S."/>
            <person name="Kuo A."/>
            <person name="Mondo S."/>
            <person name="Pangilinan J."/>
            <person name="Riley R."/>
            <person name="LaButti K."/>
            <person name="Andreopoulos B."/>
            <person name="Lipzen A."/>
            <person name="Chen C."/>
            <person name="Yan M."/>
            <person name="Daum C."/>
            <person name="Ng V."/>
            <person name="Clum A."/>
            <person name="Steindorff A."/>
            <person name="Ohm R.A."/>
            <person name="Martin F."/>
            <person name="Silar P."/>
            <person name="Natvig D.O."/>
            <person name="Lalanne C."/>
            <person name="Gautier V."/>
            <person name="Ament-Velasquez S.L."/>
            <person name="Kruys A."/>
            <person name="Hutchinson M.I."/>
            <person name="Powell A.J."/>
            <person name="Barry K."/>
            <person name="Miller A.N."/>
            <person name="Grigoriev I.V."/>
            <person name="Debuchy R."/>
            <person name="Gladieux P."/>
            <person name="Hiltunen Thoren M."/>
            <person name="Johannesson H."/>
        </authorList>
    </citation>
    <scope>NUCLEOTIDE SEQUENCE</scope>
    <source>
        <strain evidence="1">CBS 892.96</strain>
    </source>
</reference>
<gene>
    <name evidence="1" type="ORF">QBC36DRAFT_306484</name>
</gene>
<evidence type="ECO:0000313" key="1">
    <source>
        <dbReference type="EMBL" id="KAK4181298.1"/>
    </source>
</evidence>